<dbReference type="PANTHER" id="PTHR23506">
    <property type="entry name" value="GH10249P"/>
    <property type="match status" value="1"/>
</dbReference>
<dbReference type="Gene3D" id="1.20.1250.20">
    <property type="entry name" value="MFS general substrate transporter like domains"/>
    <property type="match status" value="2"/>
</dbReference>
<feature type="transmembrane region" description="Helical" evidence="7">
    <location>
        <begin position="404"/>
        <end position="425"/>
    </location>
</feature>
<keyword evidence="10" id="KW-1185">Reference proteome</keyword>
<evidence type="ECO:0000256" key="4">
    <source>
        <dbReference type="ARBA" id="ARBA00022692"/>
    </source>
</evidence>
<comment type="subcellular location">
    <subcellularLocation>
        <location evidence="1">Membrane</location>
        <topology evidence="1">Multi-pass membrane protein</topology>
    </subcellularLocation>
</comment>
<dbReference type="InterPro" id="IPR036259">
    <property type="entry name" value="MFS_trans_sf"/>
</dbReference>
<dbReference type="PANTHER" id="PTHR23506:SF23">
    <property type="entry name" value="GH10249P"/>
    <property type="match status" value="1"/>
</dbReference>
<dbReference type="GO" id="GO:0016020">
    <property type="term" value="C:membrane"/>
    <property type="evidence" value="ECO:0007669"/>
    <property type="project" value="UniProtKB-SubCell"/>
</dbReference>
<evidence type="ECO:0000256" key="7">
    <source>
        <dbReference type="SAM" id="Phobius"/>
    </source>
</evidence>
<evidence type="ECO:0000256" key="1">
    <source>
        <dbReference type="ARBA" id="ARBA00004141"/>
    </source>
</evidence>
<feature type="transmembrane region" description="Helical" evidence="7">
    <location>
        <begin position="168"/>
        <end position="186"/>
    </location>
</feature>
<dbReference type="Pfam" id="PF07690">
    <property type="entry name" value="MFS_1"/>
    <property type="match status" value="2"/>
</dbReference>
<dbReference type="CDD" id="cd17325">
    <property type="entry name" value="MFS_MdtG_SLC18_like"/>
    <property type="match status" value="1"/>
</dbReference>
<dbReference type="InterPro" id="IPR011701">
    <property type="entry name" value="MFS"/>
</dbReference>
<feature type="transmembrane region" description="Helical" evidence="7">
    <location>
        <begin position="243"/>
        <end position="263"/>
    </location>
</feature>
<dbReference type="AlphaFoldDB" id="A0AAU9K0Y4"/>
<comment type="similarity">
    <text evidence="2">Belongs to the major facilitator superfamily. Vesicular transporter family.</text>
</comment>
<feature type="transmembrane region" description="Helical" evidence="7">
    <location>
        <begin position="105"/>
        <end position="124"/>
    </location>
</feature>
<dbReference type="SUPFAM" id="SSF103473">
    <property type="entry name" value="MFS general substrate transporter"/>
    <property type="match status" value="1"/>
</dbReference>
<feature type="transmembrane region" description="Helical" evidence="7">
    <location>
        <begin position="491"/>
        <end position="510"/>
    </location>
</feature>
<protein>
    <recommendedName>
        <fullName evidence="8">Major facilitator superfamily (MFS) profile domain-containing protein</fullName>
    </recommendedName>
</protein>
<dbReference type="EMBL" id="CAJZBQ010000056">
    <property type="protein sequence ID" value="CAG9333215.1"/>
    <property type="molecule type" value="Genomic_DNA"/>
</dbReference>
<keyword evidence="3" id="KW-0813">Transport</keyword>
<dbReference type="PROSITE" id="PS50850">
    <property type="entry name" value="MFS"/>
    <property type="match status" value="1"/>
</dbReference>
<feature type="transmembrane region" description="Helical" evidence="7">
    <location>
        <begin position="469"/>
        <end position="485"/>
    </location>
</feature>
<reference evidence="9" key="1">
    <citation type="submission" date="2021-09" db="EMBL/GenBank/DDBJ databases">
        <authorList>
            <consortium name="AG Swart"/>
            <person name="Singh M."/>
            <person name="Singh A."/>
            <person name="Seah K."/>
            <person name="Emmerich C."/>
        </authorList>
    </citation>
    <scope>NUCLEOTIDE SEQUENCE</scope>
    <source>
        <strain evidence="9">ATCC30299</strain>
    </source>
</reference>
<organism evidence="9 10">
    <name type="scientific">Blepharisma stoltei</name>
    <dbReference type="NCBI Taxonomy" id="1481888"/>
    <lineage>
        <taxon>Eukaryota</taxon>
        <taxon>Sar</taxon>
        <taxon>Alveolata</taxon>
        <taxon>Ciliophora</taxon>
        <taxon>Postciliodesmatophora</taxon>
        <taxon>Heterotrichea</taxon>
        <taxon>Heterotrichida</taxon>
        <taxon>Blepharismidae</taxon>
        <taxon>Blepharisma</taxon>
    </lineage>
</organism>
<evidence type="ECO:0000313" key="9">
    <source>
        <dbReference type="EMBL" id="CAG9333215.1"/>
    </source>
</evidence>
<feature type="transmembrane region" description="Helical" evidence="7">
    <location>
        <begin position="75"/>
        <end position="93"/>
    </location>
</feature>
<feature type="transmembrane region" description="Helical" evidence="7">
    <location>
        <begin position="437"/>
        <end position="457"/>
    </location>
</feature>
<sequence length="588" mass="64327">MEKNLFAICRKEPIEDDSGEILSDKTALYSLCLENLVLTSVPATIFIIMAISRFCPLVAQFPTPKYSKLTKNSKFILTLCLFLSIYPIIQLAALITNKHAGGITVYYAITESLAWFLSGCVVFIEELKGLPRSWMLYSYWGISFISSLLKSLTRIYVLFKDEFICWSWFFHLIESLCSATIFSLALPETRNRTYTVGFTQNTQMIPFLPKLLIIWLMVNGQLLYGLAVLILPSYASELDASPTWIGLIFGAYAASILFSSPIFAKLSEIFGRVKIIVLGSFTLSFATLLFAFSDSIWMLIFSRILQGVAAAANFTPALALITDISPSHKLGEVLGEITGWSGLGMLIGPPLGGILYHLGGYSFPFIIGSAITFIQAVAVFVFLKDTEKKKENTSGKLSLFRGEFIEIIGVIIIGSGSLTMLEPMIPLILYSKFAINPLQMGLILALSVLSFGTISPLAGKISDRSGRRPIIIVGMLFLGVLLPLVCLPDSILLETFCMALIGAASSLVMVPVLPELADTVRKVESSNYEQIYATFNSSYAVGNIAGPVLGGLLISYLGFAYTLICFALLIIGYAIFLAIASQSNKALE</sequence>
<dbReference type="InterPro" id="IPR050930">
    <property type="entry name" value="MFS_Vesicular_Transporter"/>
</dbReference>
<gene>
    <name evidence="9" type="ORF">BSTOLATCC_MIC58034</name>
</gene>
<feature type="transmembrane region" description="Helical" evidence="7">
    <location>
        <begin position="136"/>
        <end position="156"/>
    </location>
</feature>
<dbReference type="PRINTS" id="PR01035">
    <property type="entry name" value="TCRTETA"/>
</dbReference>
<feature type="transmembrane region" description="Helical" evidence="7">
    <location>
        <begin position="560"/>
        <end position="580"/>
    </location>
</feature>
<comment type="caution">
    <text evidence="9">The sequence shown here is derived from an EMBL/GenBank/DDBJ whole genome shotgun (WGS) entry which is preliminary data.</text>
</comment>
<feature type="transmembrane region" description="Helical" evidence="7">
    <location>
        <begin position="275"/>
        <end position="293"/>
    </location>
</feature>
<evidence type="ECO:0000313" key="10">
    <source>
        <dbReference type="Proteomes" id="UP001162131"/>
    </source>
</evidence>
<accession>A0AAU9K0Y4</accession>
<feature type="transmembrane region" description="Helical" evidence="7">
    <location>
        <begin position="207"/>
        <end position="231"/>
    </location>
</feature>
<dbReference type="InterPro" id="IPR001958">
    <property type="entry name" value="Tet-R_TetA/multi-R_MdtG-like"/>
</dbReference>
<feature type="domain" description="Major facilitator superfamily (MFS) profile" evidence="8">
    <location>
        <begin position="208"/>
        <end position="584"/>
    </location>
</feature>
<evidence type="ECO:0000256" key="5">
    <source>
        <dbReference type="ARBA" id="ARBA00022989"/>
    </source>
</evidence>
<evidence type="ECO:0000256" key="6">
    <source>
        <dbReference type="ARBA" id="ARBA00023136"/>
    </source>
</evidence>
<dbReference type="GO" id="GO:0022857">
    <property type="term" value="F:transmembrane transporter activity"/>
    <property type="evidence" value="ECO:0007669"/>
    <property type="project" value="InterPro"/>
</dbReference>
<evidence type="ECO:0000259" key="8">
    <source>
        <dbReference type="PROSITE" id="PS50850"/>
    </source>
</evidence>
<dbReference type="InterPro" id="IPR020846">
    <property type="entry name" value="MFS_dom"/>
</dbReference>
<keyword evidence="6 7" id="KW-0472">Membrane</keyword>
<dbReference type="Proteomes" id="UP001162131">
    <property type="component" value="Unassembled WGS sequence"/>
</dbReference>
<keyword evidence="5 7" id="KW-1133">Transmembrane helix</keyword>
<evidence type="ECO:0000256" key="2">
    <source>
        <dbReference type="ARBA" id="ARBA00006829"/>
    </source>
</evidence>
<evidence type="ECO:0000256" key="3">
    <source>
        <dbReference type="ARBA" id="ARBA00022448"/>
    </source>
</evidence>
<feature type="transmembrane region" description="Helical" evidence="7">
    <location>
        <begin position="362"/>
        <end position="383"/>
    </location>
</feature>
<name>A0AAU9K0Y4_9CILI</name>
<feature type="transmembrane region" description="Helical" evidence="7">
    <location>
        <begin position="531"/>
        <end position="554"/>
    </location>
</feature>
<keyword evidence="4 7" id="KW-0812">Transmembrane</keyword>
<proteinExistence type="inferred from homology"/>